<dbReference type="PIRSF" id="PIRSF011489">
    <property type="entry name" value="DUF479"/>
    <property type="match status" value="1"/>
</dbReference>
<dbReference type="PANTHER" id="PTHR38764:SF1">
    <property type="entry name" value="ACYL CARRIER PROTEIN PHOSPHODIESTERASE"/>
    <property type="match status" value="1"/>
</dbReference>
<evidence type="ECO:0000313" key="5">
    <source>
        <dbReference type="Proteomes" id="UP000602057"/>
    </source>
</evidence>
<name>A0A8J6Q611_9FLAO</name>
<evidence type="ECO:0000256" key="2">
    <source>
        <dbReference type="ARBA" id="ARBA00022801"/>
    </source>
</evidence>
<reference evidence="4" key="2">
    <citation type="submission" date="2020-09" db="EMBL/GenBank/DDBJ databases">
        <authorList>
            <person name="Wu Z."/>
        </authorList>
    </citation>
    <scope>NUCLEOTIDE SEQUENCE</scope>
    <source>
        <strain evidence="4">SC17</strain>
    </source>
</reference>
<evidence type="ECO:0000256" key="3">
    <source>
        <dbReference type="ARBA" id="ARBA00023098"/>
    </source>
</evidence>
<dbReference type="Proteomes" id="UP000602057">
    <property type="component" value="Unassembled WGS sequence"/>
</dbReference>
<dbReference type="PANTHER" id="PTHR38764">
    <property type="entry name" value="ACYL CARRIER PROTEIN PHOSPHODIESTERASE"/>
    <property type="match status" value="1"/>
</dbReference>
<evidence type="ECO:0000256" key="1">
    <source>
        <dbReference type="ARBA" id="ARBA00022516"/>
    </source>
</evidence>
<keyword evidence="5" id="KW-1185">Reference proteome</keyword>
<gene>
    <name evidence="4" type="ORF">ICJ84_06165</name>
</gene>
<dbReference type="GO" id="GO:0006633">
    <property type="term" value="P:fatty acid biosynthetic process"/>
    <property type="evidence" value="ECO:0007669"/>
    <property type="project" value="InterPro"/>
</dbReference>
<dbReference type="InterPro" id="IPR007431">
    <property type="entry name" value="ACP_PD"/>
</dbReference>
<reference evidence="4" key="1">
    <citation type="journal article" date="2013" name="Int. J. Syst. Evol. Microbiol.">
        <title>Aestuariibaculum suncheonense gen. nov., sp. nov., a marine bacterium of the family Flavobacteriaceae isolated from a tidal flat and emended descriptions of the genera Gaetbulibacter and Tamlana.</title>
        <authorList>
            <person name="Jeong S.H."/>
            <person name="Park M.S."/>
            <person name="Jin H.M."/>
            <person name="Lee K."/>
            <person name="Park W."/>
            <person name="Jeon C.O."/>
        </authorList>
    </citation>
    <scope>NUCLEOTIDE SEQUENCE</scope>
    <source>
        <strain evidence="4">SC17</strain>
    </source>
</reference>
<protein>
    <submittedName>
        <fullName evidence="4">DUF479 domain-containing protein</fullName>
    </submittedName>
</protein>
<proteinExistence type="predicted"/>
<accession>A0A8J6Q611</accession>
<dbReference type="EMBL" id="JACVXC010000002">
    <property type="protein sequence ID" value="MBD0835012.1"/>
    <property type="molecule type" value="Genomic_DNA"/>
</dbReference>
<organism evidence="4 5">
    <name type="scientific">Aestuariibaculum suncheonense</name>
    <dbReference type="NCBI Taxonomy" id="1028745"/>
    <lineage>
        <taxon>Bacteria</taxon>
        <taxon>Pseudomonadati</taxon>
        <taxon>Bacteroidota</taxon>
        <taxon>Flavobacteriia</taxon>
        <taxon>Flavobacteriales</taxon>
        <taxon>Flavobacteriaceae</taxon>
    </lineage>
</organism>
<comment type="caution">
    <text evidence="4">The sequence shown here is derived from an EMBL/GenBank/DDBJ whole genome shotgun (WGS) entry which is preliminary data.</text>
</comment>
<dbReference type="Pfam" id="PF04336">
    <property type="entry name" value="ACP_PD"/>
    <property type="match status" value="1"/>
</dbReference>
<keyword evidence="3" id="KW-0443">Lipid metabolism</keyword>
<dbReference type="GO" id="GO:0008770">
    <property type="term" value="F:[acyl-carrier-protein] phosphodiesterase activity"/>
    <property type="evidence" value="ECO:0007669"/>
    <property type="project" value="InterPro"/>
</dbReference>
<evidence type="ECO:0000313" key="4">
    <source>
        <dbReference type="EMBL" id="MBD0835012.1"/>
    </source>
</evidence>
<dbReference type="AlphaFoldDB" id="A0A8J6Q611"/>
<keyword evidence="2" id="KW-0378">Hydrolase</keyword>
<keyword evidence="1" id="KW-0444">Lipid biosynthesis</keyword>
<sequence>MNYLAHIYLSGENELVTIGNFIADGIKGKSYKNYATDIQIGILLHRNIDTFTDAHQVVRQSTRRLHEKYGHYSGIIVDILYDHFLAKNWHLYHDSPLHIYTEAFYDTLEKHYDILPLRIQKMMPYMMTDNWLLSYASIDGISRVLDGMNRRTKQRSSMNEAVNELETFYDEFEQEFSEFFEELKLFSNERLKEHTFRLKKNAS</sequence>
<dbReference type="RefSeq" id="WP_188215508.1">
    <property type="nucleotide sequence ID" value="NZ_BAABGH010000010.1"/>
</dbReference>